<dbReference type="SUPFAM" id="SSF53756">
    <property type="entry name" value="UDP-Glycosyltransferase/glycogen phosphorylase"/>
    <property type="match status" value="1"/>
</dbReference>
<dbReference type="InterPro" id="IPR028098">
    <property type="entry name" value="Glyco_trans_4-like_N"/>
</dbReference>
<name>A0A133U4C8_9EURY</name>
<feature type="domain" description="Glycosyltransferase subfamily 4-like N-terminal" evidence="2">
    <location>
        <begin position="20"/>
        <end position="191"/>
    </location>
</feature>
<evidence type="ECO:0008006" key="5">
    <source>
        <dbReference type="Google" id="ProtNLM"/>
    </source>
</evidence>
<dbReference type="Proteomes" id="UP000070589">
    <property type="component" value="Unassembled WGS sequence"/>
</dbReference>
<comment type="caution">
    <text evidence="3">The sequence shown here is derived from an EMBL/GenBank/DDBJ whole genome shotgun (WGS) entry which is preliminary data.</text>
</comment>
<evidence type="ECO:0000259" key="1">
    <source>
        <dbReference type="Pfam" id="PF00534"/>
    </source>
</evidence>
<dbReference type="GO" id="GO:0016757">
    <property type="term" value="F:glycosyltransferase activity"/>
    <property type="evidence" value="ECO:0007669"/>
    <property type="project" value="InterPro"/>
</dbReference>
<accession>A0A133U4C8</accession>
<dbReference type="Gene3D" id="3.40.50.2000">
    <property type="entry name" value="Glycogen Phosphorylase B"/>
    <property type="match status" value="2"/>
</dbReference>
<dbReference type="PANTHER" id="PTHR12526:SF625">
    <property type="entry name" value="PHOSPHATIDYLINOSITOL GLYCAN-CLASS A"/>
    <property type="match status" value="1"/>
</dbReference>
<dbReference type="EMBL" id="LHXL01000061">
    <property type="protein sequence ID" value="KXA89035.1"/>
    <property type="molecule type" value="Genomic_DNA"/>
</dbReference>
<dbReference type="CDD" id="cd03801">
    <property type="entry name" value="GT4_PimA-like"/>
    <property type="match status" value="1"/>
</dbReference>
<feature type="domain" description="Glycosyl transferase family 1" evidence="1">
    <location>
        <begin position="212"/>
        <end position="366"/>
    </location>
</feature>
<gene>
    <name evidence="3" type="ORF">AKJ62_03955</name>
</gene>
<dbReference type="AlphaFoldDB" id="A0A133U4C8"/>
<proteinExistence type="predicted"/>
<evidence type="ECO:0000313" key="4">
    <source>
        <dbReference type="Proteomes" id="UP000070589"/>
    </source>
</evidence>
<protein>
    <recommendedName>
        <fullName evidence="5">Glycosyl transferase family 1</fullName>
    </recommendedName>
</protein>
<sequence>MVETLKIGMLSWESMHSIQVGGLSKAVTGMAEGLAENGQDVHVFTRGYTEQLDREEIGGVDYHRCKFDHGNGVLDHSRKMCRAMEEAVRVEEERYGEFDIIHGHDWMVVDALKGFDDRYKVMSFHSTESGRNGGRTLSGRTSEKISEKEWLGGYVSDRVVTVSDVMKKELQKLYQIPPGKISVVPNGTDTQSVDRGVDPGTVKERYGIHPLAPLLMFLGRMEYQKGPDIMVDSIPHILEHRDDSRIVMAGAGGMRNQVEERAGQLGVSQSTDLLGYVREEEKLDLLKASDIVCMPSRNEPFGLVLFEAWASKTAVVASNVGGLSENIDNLENGIKTFPNPVSFAGGINHIIDNPDQIQELGEKGQKKLKKFSWGRIGEKLLKVYSGS</sequence>
<reference evidence="3 4" key="1">
    <citation type="journal article" date="2016" name="Sci. Rep.">
        <title>Metabolic traits of an uncultured archaeal lineage -MSBL1- from brine pools of the Red Sea.</title>
        <authorList>
            <person name="Mwirichia R."/>
            <person name="Alam I."/>
            <person name="Rashid M."/>
            <person name="Vinu M."/>
            <person name="Ba-Alawi W."/>
            <person name="Anthony Kamau A."/>
            <person name="Kamanda Ngugi D."/>
            <person name="Goker M."/>
            <person name="Klenk H.P."/>
            <person name="Bajic V."/>
            <person name="Stingl U."/>
        </authorList>
    </citation>
    <scope>NUCLEOTIDE SEQUENCE [LARGE SCALE GENOMIC DNA]</scope>
    <source>
        <strain evidence="3">SCGC-AAA259D14</strain>
    </source>
</reference>
<dbReference type="Pfam" id="PF13439">
    <property type="entry name" value="Glyco_transf_4"/>
    <property type="match status" value="1"/>
</dbReference>
<dbReference type="Pfam" id="PF00534">
    <property type="entry name" value="Glycos_transf_1"/>
    <property type="match status" value="1"/>
</dbReference>
<organism evidence="3 4">
    <name type="scientific">candidate division MSBL1 archaeon SCGC-AAA259D14</name>
    <dbReference type="NCBI Taxonomy" id="1698261"/>
    <lineage>
        <taxon>Archaea</taxon>
        <taxon>Methanobacteriati</taxon>
        <taxon>Methanobacteriota</taxon>
        <taxon>candidate division MSBL1</taxon>
    </lineage>
</organism>
<evidence type="ECO:0000313" key="3">
    <source>
        <dbReference type="EMBL" id="KXA89035.1"/>
    </source>
</evidence>
<keyword evidence="4" id="KW-1185">Reference proteome</keyword>
<dbReference type="PANTHER" id="PTHR12526">
    <property type="entry name" value="GLYCOSYLTRANSFERASE"/>
    <property type="match status" value="1"/>
</dbReference>
<dbReference type="InterPro" id="IPR001296">
    <property type="entry name" value="Glyco_trans_1"/>
</dbReference>
<evidence type="ECO:0000259" key="2">
    <source>
        <dbReference type="Pfam" id="PF13439"/>
    </source>
</evidence>